<dbReference type="EMBL" id="KL367593">
    <property type="protein sequence ID" value="KFD62534.1"/>
    <property type="molecule type" value="Genomic_DNA"/>
</dbReference>
<dbReference type="AlphaFoldDB" id="A0A085MZ88"/>
<accession>A0A085MZ88</accession>
<name>A0A085MZ88_9BILA</name>
<protein>
    <submittedName>
        <fullName evidence="1">Uncharacterized protein</fullName>
    </submittedName>
</protein>
<evidence type="ECO:0000313" key="1">
    <source>
        <dbReference type="EMBL" id="KFD62534.1"/>
    </source>
</evidence>
<sequence>MEQFVLGLRDRAAQQHLVDGESMTLDEAVQAAKQFIARQLTVREMRRNRPSLRGSAARKTTELIQRSSVIEKSNPSWHCCRATKELCEAIHQSIMALLQSKDRRLSKLEVPGHGIERGNVRSHEGQKATVMEQTRSRTNATCFVCASTGLLLASVLCADDSRIQLTNKR</sequence>
<dbReference type="Proteomes" id="UP000030758">
    <property type="component" value="Unassembled WGS sequence"/>
</dbReference>
<organism evidence="1">
    <name type="scientific">Trichuris suis</name>
    <name type="common">pig whipworm</name>
    <dbReference type="NCBI Taxonomy" id="68888"/>
    <lineage>
        <taxon>Eukaryota</taxon>
        <taxon>Metazoa</taxon>
        <taxon>Ecdysozoa</taxon>
        <taxon>Nematoda</taxon>
        <taxon>Enoplea</taxon>
        <taxon>Dorylaimia</taxon>
        <taxon>Trichinellida</taxon>
        <taxon>Trichuridae</taxon>
        <taxon>Trichuris</taxon>
    </lineage>
</organism>
<gene>
    <name evidence="1" type="ORF">M514_25270</name>
</gene>
<reference evidence="1" key="1">
    <citation type="journal article" date="2014" name="Nat. Genet.">
        <title>Genome and transcriptome of the porcine whipworm Trichuris suis.</title>
        <authorList>
            <person name="Jex A.R."/>
            <person name="Nejsum P."/>
            <person name="Schwarz E.M."/>
            <person name="Hu L."/>
            <person name="Young N.D."/>
            <person name="Hall R.S."/>
            <person name="Korhonen P.K."/>
            <person name="Liao S."/>
            <person name="Thamsborg S."/>
            <person name="Xia J."/>
            <person name="Xu P."/>
            <person name="Wang S."/>
            <person name="Scheerlinck J.P."/>
            <person name="Hofmann A."/>
            <person name="Sternberg P.W."/>
            <person name="Wang J."/>
            <person name="Gasser R.B."/>
        </authorList>
    </citation>
    <scope>NUCLEOTIDE SEQUENCE [LARGE SCALE GENOMIC DNA]</scope>
    <source>
        <strain evidence="1">DCEP-RM93F</strain>
    </source>
</reference>
<proteinExistence type="predicted"/>